<dbReference type="EMBL" id="AAYY01000009">
    <property type="protein sequence ID" value="EDP43038.1"/>
    <property type="molecule type" value="Genomic_DNA"/>
</dbReference>
<protein>
    <recommendedName>
        <fullName evidence="3">4a-hydroxytetrahydrobiopterin dehydratase</fullName>
        <ecNumber evidence="3">4.2.1.96</ecNumber>
    </recommendedName>
</protein>
<gene>
    <name evidence="5" type="ORF">MGL_2634</name>
</gene>
<dbReference type="OrthoDB" id="277398at2759"/>
<dbReference type="STRING" id="425265.A8Q4T6"/>
<proteinExistence type="inferred from homology"/>
<dbReference type="Pfam" id="PF01329">
    <property type="entry name" value="Pterin_4a"/>
    <property type="match status" value="1"/>
</dbReference>
<dbReference type="SUPFAM" id="SSF55248">
    <property type="entry name" value="PCD-like"/>
    <property type="match status" value="1"/>
</dbReference>
<dbReference type="InterPro" id="IPR036428">
    <property type="entry name" value="PCD_sf"/>
</dbReference>
<evidence type="ECO:0000256" key="2">
    <source>
        <dbReference type="ARBA" id="ARBA00006472"/>
    </source>
</evidence>
<dbReference type="OMA" id="VWWWSHA"/>
<dbReference type="AlphaFoldDB" id="A8Q4T6"/>
<organism evidence="5 6">
    <name type="scientific">Malassezia globosa (strain ATCC MYA-4612 / CBS 7966)</name>
    <name type="common">Dandruff-associated fungus</name>
    <dbReference type="NCBI Taxonomy" id="425265"/>
    <lineage>
        <taxon>Eukaryota</taxon>
        <taxon>Fungi</taxon>
        <taxon>Dikarya</taxon>
        <taxon>Basidiomycota</taxon>
        <taxon>Ustilaginomycotina</taxon>
        <taxon>Malasseziomycetes</taxon>
        <taxon>Malasseziales</taxon>
        <taxon>Malasseziaceae</taxon>
        <taxon>Malassezia</taxon>
    </lineage>
</organism>
<dbReference type="Proteomes" id="UP000008837">
    <property type="component" value="Unassembled WGS sequence"/>
</dbReference>
<comment type="catalytic activity">
    <reaction evidence="1">
        <text>(4aS,6R)-4a-hydroxy-L-erythro-5,6,7,8-tetrahydrobiopterin = (6R)-L-erythro-6,7-dihydrobiopterin + H2O</text>
        <dbReference type="Rhea" id="RHEA:11920"/>
        <dbReference type="ChEBI" id="CHEBI:15377"/>
        <dbReference type="ChEBI" id="CHEBI:15642"/>
        <dbReference type="ChEBI" id="CHEBI:43120"/>
        <dbReference type="EC" id="4.2.1.96"/>
    </reaction>
</comment>
<comment type="caution">
    <text evidence="5">The sequence shown here is derived from an EMBL/GenBank/DDBJ whole genome shotgun (WGS) entry which is preliminary data.</text>
</comment>
<name>A8Q4T6_MALGO</name>
<evidence type="ECO:0000313" key="6">
    <source>
        <dbReference type="Proteomes" id="UP000008837"/>
    </source>
</evidence>
<dbReference type="HAMAP" id="MF_00434">
    <property type="entry name" value="Pterin_4_alpha"/>
    <property type="match status" value="1"/>
</dbReference>
<dbReference type="KEGG" id="mgl:MGL_2634"/>
<accession>A8Q4T6</accession>
<dbReference type="GO" id="GO:0006729">
    <property type="term" value="P:tetrahydrobiopterin biosynthetic process"/>
    <property type="evidence" value="ECO:0007669"/>
    <property type="project" value="InterPro"/>
</dbReference>
<dbReference type="Gene3D" id="3.30.1360.20">
    <property type="entry name" value="Transcriptional coactivator/pterin dehydratase"/>
    <property type="match status" value="1"/>
</dbReference>
<dbReference type="GeneID" id="5854557"/>
<dbReference type="RefSeq" id="XP_001730252.1">
    <property type="nucleotide sequence ID" value="XM_001730200.1"/>
</dbReference>
<dbReference type="EC" id="4.2.1.96" evidence="3"/>
<comment type="similarity">
    <text evidence="2">Belongs to the pterin-4-alpha-carbinolamine dehydratase family.</text>
</comment>
<keyword evidence="6" id="KW-1185">Reference proteome</keyword>
<evidence type="ECO:0000256" key="3">
    <source>
        <dbReference type="ARBA" id="ARBA00013252"/>
    </source>
</evidence>
<evidence type="ECO:0000313" key="5">
    <source>
        <dbReference type="EMBL" id="EDP43038.1"/>
    </source>
</evidence>
<dbReference type="InterPro" id="IPR050376">
    <property type="entry name" value="Pterin-4-alpha-carb_dehyd"/>
</dbReference>
<dbReference type="PANTHER" id="PTHR42805:SF1">
    <property type="entry name" value="PTERIN-4-ALPHA-CARBINOLAMINE DEHYDRATASE-RELATED"/>
    <property type="match status" value="1"/>
</dbReference>
<reference evidence="5 6" key="1">
    <citation type="journal article" date="2007" name="Proc. Natl. Acad. Sci. U.S.A.">
        <title>Dandruff-associated Malassezia genomes reveal convergent and divergent virulence traits shared with plant and human fungal pathogens.</title>
        <authorList>
            <person name="Xu J."/>
            <person name="Saunders C.W."/>
            <person name="Hu P."/>
            <person name="Grant R.A."/>
            <person name="Boekhout T."/>
            <person name="Kuramae E.E."/>
            <person name="Kronstad J.W."/>
            <person name="Deangelis Y.M."/>
            <person name="Reeder N.L."/>
            <person name="Johnstone K.R."/>
            <person name="Leland M."/>
            <person name="Fieno A.M."/>
            <person name="Begley W.M."/>
            <person name="Sun Y."/>
            <person name="Lacey M.P."/>
            <person name="Chaudhary T."/>
            <person name="Keough T."/>
            <person name="Chu L."/>
            <person name="Sears R."/>
            <person name="Yuan B."/>
            <person name="Dawson T.L.Jr."/>
        </authorList>
    </citation>
    <scope>NUCLEOTIDE SEQUENCE [LARGE SCALE GENOMIC DNA]</scope>
    <source>
        <strain evidence="6">ATCC MYA-4612 / CBS 7966</strain>
    </source>
</reference>
<dbReference type="PANTHER" id="PTHR42805">
    <property type="entry name" value="PTERIN-4-ALPHA-CARBINOLAMINE DEHYDRATASE-RELATED"/>
    <property type="match status" value="1"/>
</dbReference>
<dbReference type="InterPro" id="IPR001533">
    <property type="entry name" value="Pterin_deHydtase"/>
</dbReference>
<dbReference type="GO" id="GO:0008124">
    <property type="term" value="F:4-alpha-hydroxytetrahydrobiopterin dehydratase activity"/>
    <property type="evidence" value="ECO:0007669"/>
    <property type="project" value="UniProtKB-EC"/>
</dbReference>
<dbReference type="InParanoid" id="A8Q4T6"/>
<keyword evidence="4" id="KW-0456">Lyase</keyword>
<sequence>MTTQWADQNCVPCSKKAIRELGLQRLTPDETQTKLQQLEPGWTLMPQPQIGSATTMLPNALQKVYKFRNFATASEFASAIGKEADAQGHHPAILLEWGSVGVWWWSHALEGLHDNDFIMASRTDRLAASAPGLKA</sequence>
<evidence type="ECO:0000256" key="1">
    <source>
        <dbReference type="ARBA" id="ARBA00001554"/>
    </source>
</evidence>
<dbReference type="VEuPathDB" id="FungiDB:MGL_2634"/>
<evidence type="ECO:0000256" key="4">
    <source>
        <dbReference type="ARBA" id="ARBA00023239"/>
    </source>
</evidence>